<dbReference type="NCBIfam" id="TIGR01845">
    <property type="entry name" value="outer_NodT"/>
    <property type="match status" value="1"/>
</dbReference>
<evidence type="ECO:0000313" key="5">
    <source>
        <dbReference type="Proteomes" id="UP000537862"/>
    </source>
</evidence>
<evidence type="ECO:0000256" key="2">
    <source>
        <dbReference type="RuleBase" id="RU362097"/>
    </source>
</evidence>
<dbReference type="GO" id="GO:0005886">
    <property type="term" value="C:plasma membrane"/>
    <property type="evidence" value="ECO:0007669"/>
    <property type="project" value="UniProtKB-SubCell"/>
</dbReference>
<protein>
    <submittedName>
        <fullName evidence="4">Efflux transporter outer membrane subunit</fullName>
    </submittedName>
</protein>
<dbReference type="PROSITE" id="PS51257">
    <property type="entry name" value="PROKAR_LIPOPROTEIN"/>
    <property type="match status" value="1"/>
</dbReference>
<feature type="coiled-coil region" evidence="3">
    <location>
        <begin position="217"/>
        <end position="244"/>
    </location>
</feature>
<reference evidence="4 5" key="1">
    <citation type="submission" date="2020-05" db="EMBL/GenBank/DDBJ databases">
        <authorList>
            <person name="Niu N."/>
        </authorList>
    </citation>
    <scope>NUCLEOTIDE SEQUENCE [LARGE SCALE GENOMIC DNA]</scope>
    <source>
        <strain evidence="4 5">3340-03</strain>
    </source>
</reference>
<dbReference type="Gene3D" id="1.20.1600.10">
    <property type="entry name" value="Outer membrane efflux proteins (OEP)"/>
    <property type="match status" value="1"/>
</dbReference>
<keyword evidence="2" id="KW-0472">Membrane</keyword>
<dbReference type="PANTHER" id="PTHR30203">
    <property type="entry name" value="OUTER MEMBRANE CATION EFFLUX PROTEIN"/>
    <property type="match status" value="1"/>
</dbReference>
<evidence type="ECO:0000256" key="3">
    <source>
        <dbReference type="SAM" id="Coils"/>
    </source>
</evidence>
<dbReference type="AlphaFoldDB" id="A0A849P104"/>
<keyword evidence="2" id="KW-1134">Transmembrane beta strand</keyword>
<dbReference type="Pfam" id="PF02321">
    <property type="entry name" value="OEP"/>
    <property type="match status" value="2"/>
</dbReference>
<comment type="caution">
    <text evidence="4">The sequence shown here is derived from an EMBL/GenBank/DDBJ whole genome shotgun (WGS) entry which is preliminary data.</text>
</comment>
<comment type="similarity">
    <text evidence="1 2">Belongs to the outer membrane factor (OMF) (TC 1.B.17) family.</text>
</comment>
<organism evidence="4 5">
    <name type="scientific">Pelistega suis</name>
    <dbReference type="NCBI Taxonomy" id="1631957"/>
    <lineage>
        <taxon>Bacteria</taxon>
        <taxon>Pseudomonadati</taxon>
        <taxon>Pseudomonadota</taxon>
        <taxon>Betaproteobacteria</taxon>
        <taxon>Burkholderiales</taxon>
        <taxon>Alcaligenaceae</taxon>
        <taxon>Pelistega</taxon>
    </lineage>
</organism>
<gene>
    <name evidence="4" type="ORF">HKX39_04405</name>
</gene>
<dbReference type="InterPro" id="IPR010131">
    <property type="entry name" value="MdtP/NodT-like"/>
</dbReference>
<dbReference type="RefSeq" id="WP_171680097.1">
    <property type="nucleotide sequence ID" value="NZ_JABGBN010000002.1"/>
</dbReference>
<keyword evidence="2" id="KW-0449">Lipoprotein</keyword>
<keyword evidence="2" id="KW-0564">Palmitate</keyword>
<dbReference type="EMBL" id="JABGBN010000002">
    <property type="protein sequence ID" value="NOL51419.1"/>
    <property type="molecule type" value="Genomic_DNA"/>
</dbReference>
<keyword evidence="5" id="KW-1185">Reference proteome</keyword>
<evidence type="ECO:0000256" key="1">
    <source>
        <dbReference type="ARBA" id="ARBA00007613"/>
    </source>
</evidence>
<name>A0A849P104_9BURK</name>
<sequence>MNIFRISVLSGTVLLAACNFAPKYETPESPVANAYKVSSSDAVMTAADLGWQSFFHDIRLKKIIELALANNRDLLMATKNVEIAQKQYGIQLSNLFPKVGVSATQSAQNLPADMNASGVRDISRTYIAGIGVSNFEIDFFGKIRNQNEAALQSYFATEQAQRTAQINLVASVANTYFTIRTLEEMEKLVSETLGAYERTYQMTHARFKAGVASMLDVNQAKLTLDSAKSALAETQRNKAQAMNALELLVGHALPTDLPKAPKFGADVLMDTIPAGLPSDLLTRRPDIIGAEHELKAANANIGAARAAFFPSISLTALLGVASMDLGNLFGSGRDAWTFSPTVSMPLYAFGALKNSLDVAKLRKEVQVANYEKTIQTAFSEVNDALIGVSTYKQQLDALREQTAAAEQSLRLSTLRYTSGIDSFLAVQSAQVSVLNVKQNFLSVGLASLQNKVSLYKALGGGWSATDVVKK</sequence>
<dbReference type="Gene3D" id="2.20.200.10">
    <property type="entry name" value="Outer membrane efflux proteins (OEP)"/>
    <property type="match status" value="1"/>
</dbReference>
<dbReference type="SUPFAM" id="SSF56954">
    <property type="entry name" value="Outer membrane efflux proteins (OEP)"/>
    <property type="match status" value="1"/>
</dbReference>
<dbReference type="InterPro" id="IPR003423">
    <property type="entry name" value="OMP_efflux"/>
</dbReference>
<dbReference type="Proteomes" id="UP000537862">
    <property type="component" value="Unassembled WGS sequence"/>
</dbReference>
<evidence type="ECO:0000313" key="4">
    <source>
        <dbReference type="EMBL" id="NOL51419.1"/>
    </source>
</evidence>
<comment type="subcellular location">
    <subcellularLocation>
        <location evidence="2">Cell membrane</location>
        <topology evidence="2">Lipid-anchor</topology>
    </subcellularLocation>
</comment>
<keyword evidence="2" id="KW-0812">Transmembrane</keyword>
<keyword evidence="3" id="KW-0175">Coiled coil</keyword>
<proteinExistence type="inferred from homology"/>
<accession>A0A849P104</accession>
<dbReference type="GO" id="GO:0015562">
    <property type="term" value="F:efflux transmembrane transporter activity"/>
    <property type="evidence" value="ECO:0007669"/>
    <property type="project" value="InterPro"/>
</dbReference>
<dbReference type="PANTHER" id="PTHR30203:SF32">
    <property type="entry name" value="CATION EFFLUX SYSTEM PROTEIN CUSC"/>
    <property type="match status" value="1"/>
</dbReference>